<feature type="signal peptide" evidence="1">
    <location>
        <begin position="1"/>
        <end position="21"/>
    </location>
</feature>
<accession>A0A7Y2H1A1</accession>
<dbReference type="AlphaFoldDB" id="A0A7Y2H1A1"/>
<dbReference type="Proteomes" id="UP000547674">
    <property type="component" value="Unassembled WGS sequence"/>
</dbReference>
<dbReference type="PROSITE" id="PS51257">
    <property type="entry name" value="PROKAR_LIPOPROTEIN"/>
    <property type="match status" value="1"/>
</dbReference>
<keyword evidence="1" id="KW-0732">Signal</keyword>
<name>A0A7Y2H1A1_UNCEI</name>
<dbReference type="Pfam" id="PF05573">
    <property type="entry name" value="NosL"/>
    <property type="match status" value="1"/>
</dbReference>
<proteinExistence type="predicted"/>
<feature type="chain" id="PRO_5031532379" description="Nitrous oxide reductase" evidence="1">
    <location>
        <begin position="22"/>
        <end position="156"/>
    </location>
</feature>
<dbReference type="EMBL" id="JABDJR010000057">
    <property type="protein sequence ID" value="NNF05438.1"/>
    <property type="molecule type" value="Genomic_DNA"/>
</dbReference>
<gene>
    <name evidence="2" type="ORF">HKN21_01630</name>
</gene>
<evidence type="ECO:0008006" key="4">
    <source>
        <dbReference type="Google" id="ProtNLM"/>
    </source>
</evidence>
<dbReference type="SUPFAM" id="SSF160387">
    <property type="entry name" value="NosL/MerB-like"/>
    <property type="match status" value="1"/>
</dbReference>
<evidence type="ECO:0000256" key="1">
    <source>
        <dbReference type="SAM" id="SignalP"/>
    </source>
</evidence>
<protein>
    <recommendedName>
        <fullName evidence="4">Nitrous oxide reductase</fullName>
    </recommendedName>
</protein>
<dbReference type="PANTHER" id="PTHR41247:SF1">
    <property type="entry name" value="HTH-TYPE TRANSCRIPTIONAL REPRESSOR YCNK"/>
    <property type="match status" value="1"/>
</dbReference>
<dbReference type="InterPro" id="IPR008719">
    <property type="entry name" value="N2O_reductase_NosL"/>
</dbReference>
<reference evidence="2 3" key="1">
    <citation type="submission" date="2020-03" db="EMBL/GenBank/DDBJ databases">
        <title>Metabolic flexibility allows generalist bacteria to become dominant in a frequently disturbed ecosystem.</title>
        <authorList>
            <person name="Chen Y.-J."/>
            <person name="Leung P.M."/>
            <person name="Bay S.K."/>
            <person name="Hugenholtz P."/>
            <person name="Kessler A.J."/>
            <person name="Shelley G."/>
            <person name="Waite D.W."/>
            <person name="Cook P.L."/>
            <person name="Greening C."/>
        </authorList>
    </citation>
    <scope>NUCLEOTIDE SEQUENCE [LARGE SCALE GENOMIC DNA]</scope>
    <source>
        <strain evidence="2">SS_bin_28</strain>
    </source>
</reference>
<comment type="caution">
    <text evidence="2">The sequence shown here is derived from an EMBL/GenBank/DDBJ whole genome shotgun (WGS) entry which is preliminary data.</text>
</comment>
<sequence length="156" mass="16669">MKMKMNISFFVLLFGAGLVSVVGCEGSGSDGAPTLEMGKSECVACGMVINDTRYAAAIKSATGEVAGFDALECLIRHARRNKKEGDQIWLSDFYDLQMYPESQMMVVLADFPSPMGGGLAAFKDKSKAEEAAATRRGEAGLLADFVSGSIQRKAPR</sequence>
<evidence type="ECO:0000313" key="3">
    <source>
        <dbReference type="Proteomes" id="UP000547674"/>
    </source>
</evidence>
<evidence type="ECO:0000313" key="2">
    <source>
        <dbReference type="EMBL" id="NNF05438.1"/>
    </source>
</evidence>
<organism evidence="2 3">
    <name type="scientific">Eiseniibacteriota bacterium</name>
    <dbReference type="NCBI Taxonomy" id="2212470"/>
    <lineage>
        <taxon>Bacteria</taxon>
        <taxon>Candidatus Eiseniibacteriota</taxon>
    </lineage>
</organism>
<dbReference type="PANTHER" id="PTHR41247">
    <property type="entry name" value="HTH-TYPE TRANSCRIPTIONAL REPRESSOR YCNK"/>
    <property type="match status" value="1"/>
</dbReference>